<feature type="compositionally biased region" description="Low complexity" evidence="2">
    <location>
        <begin position="803"/>
        <end position="816"/>
    </location>
</feature>
<dbReference type="Gene3D" id="1.20.58.150">
    <property type="entry name" value="ANTH domain"/>
    <property type="match status" value="1"/>
</dbReference>
<dbReference type="PANTHER" id="PTHR22951">
    <property type="entry name" value="CLATHRIN ASSEMBLY PROTEIN"/>
    <property type="match status" value="1"/>
</dbReference>
<dbReference type="GeneID" id="106464751"/>
<accession>A0ABM1SX98</accession>
<dbReference type="SUPFAM" id="SSF48464">
    <property type="entry name" value="ENTH/VHS domain"/>
    <property type="match status" value="1"/>
</dbReference>
<dbReference type="Gene3D" id="1.25.40.90">
    <property type="match status" value="1"/>
</dbReference>
<dbReference type="Proteomes" id="UP000694941">
    <property type="component" value="Unplaced"/>
</dbReference>
<feature type="region of interest" description="Disordered" evidence="2">
    <location>
        <begin position="294"/>
        <end position="315"/>
    </location>
</feature>
<feature type="compositionally biased region" description="Polar residues" evidence="2">
    <location>
        <begin position="527"/>
        <end position="538"/>
    </location>
</feature>
<dbReference type="InterPro" id="IPR008942">
    <property type="entry name" value="ENTH_VHS"/>
</dbReference>
<evidence type="ECO:0000256" key="1">
    <source>
        <dbReference type="ARBA" id="ARBA00008011"/>
    </source>
</evidence>
<evidence type="ECO:0000256" key="2">
    <source>
        <dbReference type="SAM" id="MobiDB-lite"/>
    </source>
</evidence>
<feature type="domain" description="ENTH" evidence="3">
    <location>
        <begin position="1"/>
        <end position="87"/>
    </location>
</feature>
<protein>
    <submittedName>
        <fullName evidence="5">Phosphatidylinositol-binding clathrin assembly protein-like isoform X2</fullName>
    </submittedName>
</protein>
<feature type="region of interest" description="Disordered" evidence="2">
    <location>
        <begin position="787"/>
        <end position="841"/>
    </location>
</feature>
<dbReference type="SUPFAM" id="SSF89009">
    <property type="entry name" value="GAT-like domain"/>
    <property type="match status" value="1"/>
</dbReference>
<sequence>MANFLIERTQHSSWVVVFKALVTVHHLMCYGNERFLQYFASSNCTFQLSNFTDKSGAQGYDMSTFIRRYSKYLNEKAVAYRSVAFDFCKVKRGKEDGTLRTMNAEKLLKTVPALQNQLDALLEFDCTSSDLINPVIKSCFMLLFRDLIRLFACYNDGIINLLEKYFDMNKKHCREALDIYKKFLIRMDRVAEFLKVAENIGIDKGDIPDLTKAPSSLLDSLEQHLATLEGKKATSAGETRLNTYLQNAVFALSSTSTAFGTVGGSESQEVNGFKPDDYLRKIAEEGAAALKDWKDSDTTGNWRNTQNGALPNLSSKTNPFLASPATDTLPAASDHEKIVDLFSLSITEGHVSESNLEKASDDLLGLSVNPFADSLMNNNESQQSSLFAPFGTNGVLASTTAPSASIDLFATDDSFAAVFGNASSIVAAPASTNITTTSPEHSTKGGGLMLPVADIYGRSASPSPTAELMKGAGTTPILSHPPEPAFGEQVDHLEECAAPEADMSADMVWGDSTKPSGPSPAPDVNPFGSSFEPSSSLPATMAATKVPYRSEQKADLFSMDDADFGFGETTSQPPPIMDTTPTTTPAPTAPPPSPFGSWDIPSSTGGGVSNLDLHSQPPLHAVPVTSSLFQESSKSSALDDLNFTIQKVMNKPSAAPPSSTPGLSSPFFGGSRPSAQSASPVGASPVIGSPLSSSMPRLDSPGLVGAHASPTPPSGLSSPAKSVTGGGSVASGFDLFGDVLQPQPVAGGAKIPQSTVPDTKRTQPPSKGIVKGDLDSSLASLAQNLDISGPGKQQKFGGHQWGSPKPSSKTSVASTVTGGGGGWAGPSSGISANTGWGSPQHSYQPMGSAGQFGSGGTGMMGNSFPQQPKSGIPQQNFGIGGVMRPPMVSPGMGMGTGMSMSMGMGVTQPQQPVGMFGGIQPQRPVGSLQSSSKPPSSDTIDLFGAL</sequence>
<feature type="region of interest" description="Disordered" evidence="2">
    <location>
        <begin position="906"/>
        <end position="946"/>
    </location>
</feature>
<reference evidence="5" key="1">
    <citation type="submission" date="2025-08" db="UniProtKB">
        <authorList>
            <consortium name="RefSeq"/>
        </authorList>
    </citation>
    <scope>IDENTIFICATION</scope>
    <source>
        <tissue evidence="5">Muscle</tissue>
    </source>
</reference>
<feature type="region of interest" description="Disordered" evidence="2">
    <location>
        <begin position="561"/>
        <end position="616"/>
    </location>
</feature>
<feature type="region of interest" description="Disordered" evidence="2">
    <location>
        <begin position="511"/>
        <end position="538"/>
    </location>
</feature>
<proteinExistence type="inferred from homology"/>
<keyword evidence="4" id="KW-1185">Reference proteome</keyword>
<dbReference type="SMART" id="SM00273">
    <property type="entry name" value="ENTH"/>
    <property type="match status" value="1"/>
</dbReference>
<dbReference type="InterPro" id="IPR014712">
    <property type="entry name" value="ANTH_dom_sf"/>
</dbReference>
<feature type="compositionally biased region" description="Polar residues" evidence="2">
    <location>
        <begin position="298"/>
        <end position="315"/>
    </location>
</feature>
<feature type="compositionally biased region" description="Polar residues" evidence="2">
    <location>
        <begin position="830"/>
        <end position="841"/>
    </location>
</feature>
<dbReference type="InterPro" id="IPR011417">
    <property type="entry name" value="ANTH_dom"/>
</dbReference>
<dbReference type="InterPro" id="IPR013809">
    <property type="entry name" value="ENTH"/>
</dbReference>
<name>A0ABM1SX98_LIMPO</name>
<dbReference type="PANTHER" id="PTHR22951:SF5">
    <property type="entry name" value="PHOSPHATIDYLINOSITOL-BINDING CLATHRIN ASSEMBLY PROTEIN LAP"/>
    <property type="match status" value="1"/>
</dbReference>
<organism evidence="4 5">
    <name type="scientific">Limulus polyphemus</name>
    <name type="common">Atlantic horseshoe crab</name>
    <dbReference type="NCBI Taxonomy" id="6850"/>
    <lineage>
        <taxon>Eukaryota</taxon>
        <taxon>Metazoa</taxon>
        <taxon>Ecdysozoa</taxon>
        <taxon>Arthropoda</taxon>
        <taxon>Chelicerata</taxon>
        <taxon>Merostomata</taxon>
        <taxon>Xiphosura</taxon>
        <taxon>Limulidae</taxon>
        <taxon>Limulus</taxon>
    </lineage>
</organism>
<dbReference type="RefSeq" id="XP_022248254.1">
    <property type="nucleotide sequence ID" value="XM_022392546.1"/>
</dbReference>
<feature type="compositionally biased region" description="Polar residues" evidence="2">
    <location>
        <begin position="752"/>
        <end position="765"/>
    </location>
</feature>
<dbReference type="PROSITE" id="PS50942">
    <property type="entry name" value="ENTH"/>
    <property type="match status" value="1"/>
</dbReference>
<feature type="region of interest" description="Disordered" evidence="2">
    <location>
        <begin position="744"/>
        <end position="772"/>
    </location>
</feature>
<dbReference type="Pfam" id="PF07651">
    <property type="entry name" value="ANTH"/>
    <property type="match status" value="1"/>
</dbReference>
<gene>
    <name evidence="5" type="primary">LOC106464751</name>
</gene>
<dbReference type="InterPro" id="IPR045192">
    <property type="entry name" value="AP180-like"/>
</dbReference>
<feature type="region of interest" description="Disordered" evidence="2">
    <location>
        <begin position="650"/>
        <end position="724"/>
    </location>
</feature>
<comment type="similarity">
    <text evidence="1">Belongs to the PICALM/SNAP91 family.</text>
</comment>
<feature type="compositionally biased region" description="Low complexity" evidence="2">
    <location>
        <begin position="577"/>
        <end position="586"/>
    </location>
</feature>
<evidence type="ECO:0000259" key="3">
    <source>
        <dbReference type="PROSITE" id="PS50942"/>
    </source>
</evidence>
<evidence type="ECO:0000313" key="5">
    <source>
        <dbReference type="RefSeq" id="XP_022248254.1"/>
    </source>
</evidence>
<evidence type="ECO:0000313" key="4">
    <source>
        <dbReference type="Proteomes" id="UP000694941"/>
    </source>
</evidence>
<feature type="compositionally biased region" description="Low complexity" evidence="2">
    <location>
        <begin position="927"/>
        <end position="937"/>
    </location>
</feature>